<dbReference type="AlphaFoldDB" id="A0A382NT09"/>
<evidence type="ECO:0000256" key="1">
    <source>
        <dbReference type="SAM" id="Phobius"/>
    </source>
</evidence>
<feature type="transmembrane region" description="Helical" evidence="1">
    <location>
        <begin position="21"/>
        <end position="42"/>
    </location>
</feature>
<evidence type="ECO:0000313" key="2">
    <source>
        <dbReference type="EMBL" id="SVC62872.1"/>
    </source>
</evidence>
<dbReference type="EMBL" id="UINC01101784">
    <property type="protein sequence ID" value="SVC62872.1"/>
    <property type="molecule type" value="Genomic_DNA"/>
</dbReference>
<protein>
    <submittedName>
        <fullName evidence="2">Uncharacterized protein</fullName>
    </submittedName>
</protein>
<feature type="non-terminal residue" evidence="2">
    <location>
        <position position="158"/>
    </location>
</feature>
<proteinExistence type="predicted"/>
<gene>
    <name evidence="2" type="ORF">METZ01_LOCUS315726</name>
</gene>
<sequence length="158" mass="17747">VRWIKVSLWIIRKRLRSSMSLVAVSCFGILSSTTLLSSGIIYSHSLAEGGLRHTLAFESPKSLDFQLVVQNRPLGLTDYLGLRDNVENLTDKHLPTLLGDPQRSGHIRSELALAKTVDEPARSLPIYLGQPMFRTNFEKHTELLSGTWPEKGQTYDQT</sequence>
<reference evidence="2" key="1">
    <citation type="submission" date="2018-05" db="EMBL/GenBank/DDBJ databases">
        <authorList>
            <person name="Lanie J.A."/>
            <person name="Ng W.-L."/>
            <person name="Kazmierczak K.M."/>
            <person name="Andrzejewski T.M."/>
            <person name="Davidsen T.M."/>
            <person name="Wayne K.J."/>
            <person name="Tettelin H."/>
            <person name="Glass J.I."/>
            <person name="Rusch D."/>
            <person name="Podicherti R."/>
            <person name="Tsui H.-C.T."/>
            <person name="Winkler M.E."/>
        </authorList>
    </citation>
    <scope>NUCLEOTIDE SEQUENCE</scope>
</reference>
<keyword evidence="1" id="KW-1133">Transmembrane helix</keyword>
<keyword evidence="1" id="KW-0812">Transmembrane</keyword>
<name>A0A382NT09_9ZZZZ</name>
<feature type="non-terminal residue" evidence="2">
    <location>
        <position position="1"/>
    </location>
</feature>
<organism evidence="2">
    <name type="scientific">marine metagenome</name>
    <dbReference type="NCBI Taxonomy" id="408172"/>
    <lineage>
        <taxon>unclassified sequences</taxon>
        <taxon>metagenomes</taxon>
        <taxon>ecological metagenomes</taxon>
    </lineage>
</organism>
<keyword evidence="1" id="KW-0472">Membrane</keyword>
<accession>A0A382NT09</accession>